<organism evidence="3 4">
    <name type="scientific">Thermosipho ferrireducens</name>
    <dbReference type="NCBI Taxonomy" id="2571116"/>
    <lineage>
        <taxon>Bacteria</taxon>
        <taxon>Thermotogati</taxon>
        <taxon>Thermotogota</taxon>
        <taxon>Thermotogae</taxon>
        <taxon>Thermotogales</taxon>
        <taxon>Fervidobacteriaceae</taxon>
        <taxon>Thermosipho</taxon>
    </lineage>
</organism>
<evidence type="ECO:0000313" key="4">
    <source>
        <dbReference type="Proteomes" id="UP000671862"/>
    </source>
</evidence>
<gene>
    <name evidence="3" type="ORF">JYK00_09560</name>
</gene>
<evidence type="ECO:0000313" key="3">
    <source>
        <dbReference type="EMBL" id="QTA37946.1"/>
    </source>
</evidence>
<proteinExistence type="predicted"/>
<keyword evidence="1" id="KW-0472">Membrane</keyword>
<evidence type="ECO:0000259" key="2">
    <source>
        <dbReference type="Pfam" id="PF14018"/>
    </source>
</evidence>
<dbReference type="Proteomes" id="UP000671862">
    <property type="component" value="Chromosome"/>
</dbReference>
<keyword evidence="1" id="KW-1133">Transmembrane helix</keyword>
<feature type="transmembrane region" description="Helical" evidence="1">
    <location>
        <begin position="59"/>
        <end position="79"/>
    </location>
</feature>
<feature type="transmembrane region" description="Helical" evidence="1">
    <location>
        <begin position="31"/>
        <end position="47"/>
    </location>
</feature>
<feature type="domain" description="DUF4234" evidence="2">
    <location>
        <begin position="115"/>
        <end position="148"/>
    </location>
</feature>
<dbReference type="InterPro" id="IPR025328">
    <property type="entry name" value="DUF4234"/>
</dbReference>
<keyword evidence="4" id="KW-1185">Reference proteome</keyword>
<protein>
    <submittedName>
        <fullName evidence="3">DUF4234 domain-containing protein</fullName>
    </submittedName>
</protein>
<keyword evidence="1" id="KW-0812">Transmembrane</keyword>
<dbReference type="RefSeq" id="WP_207566667.1">
    <property type="nucleotide sequence ID" value="NZ_CP071446.1"/>
</dbReference>
<name>A0ABX7S5U9_9BACT</name>
<reference evidence="3 4" key="1">
    <citation type="submission" date="2021-03" db="EMBL/GenBank/DDBJ databases">
        <title>Thermosipho ferrireducens sp.nov., an anaerobic thermophilic iron-reducing bacterium isolated from a deep-sea hydrothermal sulfide deposits.</title>
        <authorList>
            <person name="Zeng X."/>
            <person name="Chen Y."/>
            <person name="Shao Z."/>
        </authorList>
    </citation>
    <scope>NUCLEOTIDE SEQUENCE [LARGE SCALE GENOMIC DNA]</scope>
    <source>
        <strain evidence="3 4">JL129W03</strain>
    </source>
</reference>
<evidence type="ECO:0000256" key="1">
    <source>
        <dbReference type="SAM" id="Phobius"/>
    </source>
</evidence>
<dbReference type="Pfam" id="PF14018">
    <property type="entry name" value="DUF4234"/>
    <property type="match status" value="1"/>
</dbReference>
<accession>A0ABX7S5U9</accession>
<dbReference type="EMBL" id="CP071446">
    <property type="protein sequence ID" value="QTA37946.1"/>
    <property type="molecule type" value="Genomic_DNA"/>
</dbReference>
<sequence length="152" mass="17872">MRKNFLIYWLWAIPTITGLFFGFINNDVSDILLTVSSIFFLILLYQYGKILKDITNGVVNLIPLFWTIVFLALFANIPLYLTNSYFTWLFAQFIVFFLSLLYLRKIIVEINSDKSILALLLLSIVTLGIYPFFFYYSLTKEISAFEEKRLSR</sequence>
<feature type="transmembrane region" description="Helical" evidence="1">
    <location>
        <begin position="115"/>
        <end position="136"/>
    </location>
</feature>
<feature type="transmembrane region" description="Helical" evidence="1">
    <location>
        <begin position="7"/>
        <end position="25"/>
    </location>
</feature>
<feature type="transmembrane region" description="Helical" evidence="1">
    <location>
        <begin position="85"/>
        <end position="103"/>
    </location>
</feature>